<dbReference type="InterPro" id="IPR000073">
    <property type="entry name" value="AB_hydrolase_1"/>
</dbReference>
<dbReference type="Gene3D" id="3.40.50.1820">
    <property type="entry name" value="alpha/beta hydrolase"/>
    <property type="match status" value="1"/>
</dbReference>
<dbReference type="PANTHER" id="PTHR43798">
    <property type="entry name" value="MONOACYLGLYCEROL LIPASE"/>
    <property type="match status" value="1"/>
</dbReference>
<sequence>MGGSPERCTLVSANVSAKWAPTVKESAMRRQTAEATPPVGRHYQVRDRRLFLHQSGSGSPAVVFLPGAGSSGMDGFAVQQRAAELTTSVLYDRAGTGWSDRAELPRTSTQVTDELHELLRVAGAPAPYLLVGHSLGGLYARHYAQRFPDEVAGLVLVEPEHEDYDSYMPKELNELYQAWDPGDAVPDELPDEIIQFYRTLFAREMADWPEEIREPLIERHVSLEWLRIGGQEAANRYRLHDEVRDAGPMPDVPLIVLTATAIDPFKEAVTQGIPPSLLHEEAEAKTRLYTALAKSVAHGENRVIDDAGHLSVIFRRPDAVLQAIHDLLGS</sequence>
<evidence type="ECO:0000259" key="1">
    <source>
        <dbReference type="Pfam" id="PF12697"/>
    </source>
</evidence>
<dbReference type="Pfam" id="PF12697">
    <property type="entry name" value="Abhydrolase_6"/>
    <property type="match status" value="1"/>
</dbReference>
<dbReference type="RefSeq" id="WP_358137056.1">
    <property type="nucleotide sequence ID" value="NZ_JBFALK010000015.1"/>
</dbReference>
<dbReference type="InterPro" id="IPR029058">
    <property type="entry name" value="AB_hydrolase_fold"/>
</dbReference>
<dbReference type="InterPro" id="IPR050266">
    <property type="entry name" value="AB_hydrolase_sf"/>
</dbReference>
<dbReference type="Proteomes" id="UP001551675">
    <property type="component" value="Unassembled WGS sequence"/>
</dbReference>
<proteinExistence type="predicted"/>
<accession>A0ABV3GKR9</accession>
<evidence type="ECO:0000313" key="2">
    <source>
        <dbReference type="EMBL" id="MEV0972176.1"/>
    </source>
</evidence>
<reference evidence="2 3" key="1">
    <citation type="submission" date="2024-06" db="EMBL/GenBank/DDBJ databases">
        <title>The Natural Products Discovery Center: Release of the First 8490 Sequenced Strains for Exploring Actinobacteria Biosynthetic Diversity.</title>
        <authorList>
            <person name="Kalkreuter E."/>
            <person name="Kautsar S.A."/>
            <person name="Yang D."/>
            <person name="Bader C.D."/>
            <person name="Teijaro C.N."/>
            <person name="Fluegel L."/>
            <person name="Davis C.M."/>
            <person name="Simpson J.R."/>
            <person name="Lauterbach L."/>
            <person name="Steele A.D."/>
            <person name="Gui C."/>
            <person name="Meng S."/>
            <person name="Li G."/>
            <person name="Viehrig K."/>
            <person name="Ye F."/>
            <person name="Su P."/>
            <person name="Kiefer A.F."/>
            <person name="Nichols A."/>
            <person name="Cepeda A.J."/>
            <person name="Yan W."/>
            <person name="Fan B."/>
            <person name="Jiang Y."/>
            <person name="Adhikari A."/>
            <person name="Zheng C.-J."/>
            <person name="Schuster L."/>
            <person name="Cowan T.M."/>
            <person name="Smanski M.J."/>
            <person name="Chevrette M.G."/>
            <person name="De Carvalho L.P.S."/>
            <person name="Shen B."/>
        </authorList>
    </citation>
    <scope>NUCLEOTIDE SEQUENCE [LARGE SCALE GENOMIC DNA]</scope>
    <source>
        <strain evidence="2 3">NPDC050100</strain>
    </source>
</reference>
<gene>
    <name evidence="2" type="ORF">AB0I59_26560</name>
</gene>
<feature type="domain" description="AB hydrolase-1" evidence="1">
    <location>
        <begin position="62"/>
        <end position="322"/>
    </location>
</feature>
<comment type="caution">
    <text evidence="2">The sequence shown here is derived from an EMBL/GenBank/DDBJ whole genome shotgun (WGS) entry which is preliminary data.</text>
</comment>
<evidence type="ECO:0000313" key="3">
    <source>
        <dbReference type="Proteomes" id="UP001551675"/>
    </source>
</evidence>
<dbReference type="PANTHER" id="PTHR43798:SF33">
    <property type="entry name" value="HYDROLASE, PUTATIVE (AFU_ORTHOLOGUE AFUA_2G14860)-RELATED"/>
    <property type="match status" value="1"/>
</dbReference>
<dbReference type="EMBL" id="JBFALK010000015">
    <property type="protein sequence ID" value="MEV0972176.1"/>
    <property type="molecule type" value="Genomic_DNA"/>
</dbReference>
<dbReference type="SUPFAM" id="SSF53474">
    <property type="entry name" value="alpha/beta-Hydrolases"/>
    <property type="match status" value="1"/>
</dbReference>
<organism evidence="2 3">
    <name type="scientific">Microtetraspora glauca</name>
    <dbReference type="NCBI Taxonomy" id="1996"/>
    <lineage>
        <taxon>Bacteria</taxon>
        <taxon>Bacillati</taxon>
        <taxon>Actinomycetota</taxon>
        <taxon>Actinomycetes</taxon>
        <taxon>Streptosporangiales</taxon>
        <taxon>Streptosporangiaceae</taxon>
        <taxon>Microtetraspora</taxon>
    </lineage>
</organism>
<keyword evidence="3" id="KW-1185">Reference proteome</keyword>
<keyword evidence="2" id="KW-0378">Hydrolase</keyword>
<name>A0ABV3GKR9_MICGL</name>
<dbReference type="GO" id="GO:0016787">
    <property type="term" value="F:hydrolase activity"/>
    <property type="evidence" value="ECO:0007669"/>
    <property type="project" value="UniProtKB-KW"/>
</dbReference>
<protein>
    <submittedName>
        <fullName evidence="2">Alpha/beta hydrolase</fullName>
    </submittedName>
</protein>